<feature type="region of interest" description="Disordered" evidence="1">
    <location>
        <begin position="67"/>
        <end position="92"/>
    </location>
</feature>
<name>A0A3B3R7L5_9TELE</name>
<feature type="domain" description="Domain of unknown function with conserved HDNR motif" evidence="2">
    <location>
        <begin position="5"/>
        <end position="104"/>
    </location>
</feature>
<dbReference type="Pfam" id="PF15115">
    <property type="entry name" value="HDNR"/>
    <property type="match status" value="1"/>
</dbReference>
<dbReference type="Proteomes" id="UP000261540">
    <property type="component" value="Unplaced"/>
</dbReference>
<keyword evidence="4" id="KW-1185">Reference proteome</keyword>
<proteinExistence type="predicted"/>
<reference evidence="3" key="2">
    <citation type="submission" date="2025-09" db="UniProtKB">
        <authorList>
            <consortium name="Ensembl"/>
        </authorList>
    </citation>
    <scope>IDENTIFICATION</scope>
</reference>
<dbReference type="Ensembl" id="ENSPKIT00000038797.1">
    <property type="protein sequence ID" value="ENSPKIP00000014358.1"/>
    <property type="gene ID" value="ENSPKIG00000001448.1"/>
</dbReference>
<dbReference type="STRING" id="1676925.ENSPKIP00000014358"/>
<sequence length="121" mass="14026">KTGDISYLFSIHDNRDALRYSIETYDNVLGRKKFLDERRQHNSHFTFGDRELDYPCKPSIGLATYSSDCRGNQETETANRRRFPRNHLERSNAMSAQTGGNLMWFGRHDSKERIPLSLLGA</sequence>
<accession>A0A3B3R7L5</accession>
<dbReference type="InterPro" id="IPR029369">
    <property type="entry name" value="HDNR"/>
</dbReference>
<organism evidence="3 4">
    <name type="scientific">Paramormyrops kingsleyae</name>
    <dbReference type="NCBI Taxonomy" id="1676925"/>
    <lineage>
        <taxon>Eukaryota</taxon>
        <taxon>Metazoa</taxon>
        <taxon>Chordata</taxon>
        <taxon>Craniata</taxon>
        <taxon>Vertebrata</taxon>
        <taxon>Euteleostomi</taxon>
        <taxon>Actinopterygii</taxon>
        <taxon>Neopterygii</taxon>
        <taxon>Teleostei</taxon>
        <taxon>Osteoglossocephala</taxon>
        <taxon>Osteoglossomorpha</taxon>
        <taxon>Osteoglossiformes</taxon>
        <taxon>Mormyridae</taxon>
        <taxon>Paramormyrops</taxon>
    </lineage>
</organism>
<protein>
    <submittedName>
        <fullName evidence="3">Testis expressed 36</fullName>
    </submittedName>
</protein>
<evidence type="ECO:0000313" key="3">
    <source>
        <dbReference type="Ensembl" id="ENSPKIP00000014358.1"/>
    </source>
</evidence>
<evidence type="ECO:0000313" key="4">
    <source>
        <dbReference type="Proteomes" id="UP000261540"/>
    </source>
</evidence>
<dbReference type="GeneTree" id="ENSGT00940000175884"/>
<dbReference type="AlphaFoldDB" id="A0A3B3R7L5"/>
<evidence type="ECO:0000259" key="2">
    <source>
        <dbReference type="Pfam" id="PF15115"/>
    </source>
</evidence>
<evidence type="ECO:0000256" key="1">
    <source>
        <dbReference type="SAM" id="MobiDB-lite"/>
    </source>
</evidence>
<dbReference type="PANTHER" id="PTHR35440:SF1">
    <property type="entry name" value="TESTIS-EXPRESSED PROTEIN 36"/>
    <property type="match status" value="1"/>
</dbReference>
<dbReference type="PANTHER" id="PTHR35440">
    <property type="entry name" value="TESTIS-EXPRESSED PROTEIN 36"/>
    <property type="match status" value="1"/>
</dbReference>
<reference evidence="3" key="1">
    <citation type="submission" date="2025-08" db="UniProtKB">
        <authorList>
            <consortium name="Ensembl"/>
        </authorList>
    </citation>
    <scope>IDENTIFICATION</scope>
</reference>